<evidence type="ECO:0000313" key="4">
    <source>
        <dbReference type="Proteomes" id="UP000323671"/>
    </source>
</evidence>
<name>A0A5C1ECY2_9RHOO</name>
<gene>
    <name evidence="3" type="ORF">OTERR_25510</name>
</gene>
<organism evidence="3 4">
    <name type="scientific">Oryzomicrobium terrae</name>
    <dbReference type="NCBI Taxonomy" id="1735038"/>
    <lineage>
        <taxon>Bacteria</taxon>
        <taxon>Pseudomonadati</taxon>
        <taxon>Pseudomonadota</taxon>
        <taxon>Betaproteobacteria</taxon>
        <taxon>Rhodocyclales</taxon>
        <taxon>Rhodocyclaceae</taxon>
        <taxon>Oryzomicrobium</taxon>
    </lineage>
</organism>
<dbReference type="GO" id="GO:0003824">
    <property type="term" value="F:catalytic activity"/>
    <property type="evidence" value="ECO:0007669"/>
    <property type="project" value="InterPro"/>
</dbReference>
<keyword evidence="4" id="KW-1185">Reference proteome</keyword>
<dbReference type="SUPFAM" id="SSF51621">
    <property type="entry name" value="Phosphoenolpyruvate/pyruvate domain"/>
    <property type="match status" value="1"/>
</dbReference>
<proteinExistence type="predicted"/>
<dbReference type="RefSeq" id="WP_149426029.1">
    <property type="nucleotide sequence ID" value="NZ_CP022579.1"/>
</dbReference>
<dbReference type="Pfam" id="PF03328">
    <property type="entry name" value="HpcH_HpaI"/>
    <property type="match status" value="1"/>
</dbReference>
<dbReference type="InterPro" id="IPR005000">
    <property type="entry name" value="Aldolase/citrate-lyase_domain"/>
</dbReference>
<dbReference type="EMBL" id="CP022579">
    <property type="protein sequence ID" value="QEL66027.1"/>
    <property type="molecule type" value="Genomic_DNA"/>
</dbReference>
<evidence type="ECO:0000259" key="2">
    <source>
        <dbReference type="Pfam" id="PF03328"/>
    </source>
</evidence>
<accession>A0A5C1ECY2</accession>
<keyword evidence="1" id="KW-0479">Metal-binding</keyword>
<dbReference type="AlphaFoldDB" id="A0A5C1ECY2"/>
<dbReference type="Proteomes" id="UP000323671">
    <property type="component" value="Chromosome"/>
</dbReference>
<protein>
    <recommendedName>
        <fullName evidence="2">HpcH/HpaI aldolase/citrate lyase domain-containing protein</fullName>
    </recommendedName>
</protein>
<dbReference type="InterPro" id="IPR015813">
    <property type="entry name" value="Pyrv/PenolPyrv_kinase-like_dom"/>
</dbReference>
<evidence type="ECO:0000256" key="1">
    <source>
        <dbReference type="ARBA" id="ARBA00022723"/>
    </source>
</evidence>
<dbReference type="GO" id="GO:0046872">
    <property type="term" value="F:metal ion binding"/>
    <property type="evidence" value="ECO:0007669"/>
    <property type="project" value="UniProtKB-KW"/>
</dbReference>
<sequence>MEYIFITADACRAAIADSCRVDYVMVDLEINGKVERQGHLNTLISRHTLEDVKKVKTVLSCSKLLVRVNPIHKDSAAEIASVIDGGADAIMLPMFRTEAEVRRFVELINGRVEVVLLVETAASLIRLKSILEIGGVDSIHVGLNDLHIECRLDFMFEIVSDGIMDWVASMCQMRGVKFGFGGVGRIGRGAVPAELILAEHMRLGSQRVILSRDYQDCFVSSGLDFCGEFEKTISYVADISRVTPVGAQRLHENFRSAVKHVVSLRQDCD</sequence>
<dbReference type="KEGG" id="otr:OTERR_25510"/>
<dbReference type="InterPro" id="IPR040442">
    <property type="entry name" value="Pyrv_kinase-like_dom_sf"/>
</dbReference>
<feature type="domain" description="HpcH/HpaI aldolase/citrate lyase" evidence="2">
    <location>
        <begin position="13"/>
        <end position="149"/>
    </location>
</feature>
<reference evidence="3 4" key="1">
    <citation type="submission" date="2017-07" db="EMBL/GenBank/DDBJ databases">
        <title>Complete genome sequence of Oryzomicrobium terrae TPP412.</title>
        <authorList>
            <person name="Chiu L.-W."/>
            <person name="Lo K.-J."/>
            <person name="Tsai Y.-M."/>
            <person name="Lin S.-S."/>
            <person name="Kuo C.-H."/>
            <person name="Liu C.-T."/>
        </authorList>
    </citation>
    <scope>NUCLEOTIDE SEQUENCE [LARGE SCALE GENOMIC DNA]</scope>
    <source>
        <strain evidence="3 4">TPP412</strain>
    </source>
</reference>
<dbReference type="Gene3D" id="3.20.20.60">
    <property type="entry name" value="Phosphoenolpyruvate-binding domains"/>
    <property type="match status" value="2"/>
</dbReference>
<evidence type="ECO:0000313" key="3">
    <source>
        <dbReference type="EMBL" id="QEL66027.1"/>
    </source>
</evidence>